<dbReference type="OrthoDB" id="67750at2759"/>
<keyword evidence="2" id="KW-1185">Reference proteome</keyword>
<reference evidence="1" key="1">
    <citation type="journal article" date="2023" name="Science">
        <title>Genome structures resolve the early diversification of teleost fishes.</title>
        <authorList>
            <person name="Parey E."/>
            <person name="Louis A."/>
            <person name="Montfort J."/>
            <person name="Bouchez O."/>
            <person name="Roques C."/>
            <person name="Iampietro C."/>
            <person name="Lluch J."/>
            <person name="Castinel A."/>
            <person name="Donnadieu C."/>
            <person name="Desvignes T."/>
            <person name="Floi Bucao C."/>
            <person name="Jouanno E."/>
            <person name="Wen M."/>
            <person name="Mejri S."/>
            <person name="Dirks R."/>
            <person name="Jansen H."/>
            <person name="Henkel C."/>
            <person name="Chen W.J."/>
            <person name="Zahm M."/>
            <person name="Cabau C."/>
            <person name="Klopp C."/>
            <person name="Thompson A.W."/>
            <person name="Robinson-Rechavi M."/>
            <person name="Braasch I."/>
            <person name="Lecointre G."/>
            <person name="Bobe J."/>
            <person name="Postlethwait J.H."/>
            <person name="Berthelot C."/>
            <person name="Roest Crollius H."/>
            <person name="Guiguen Y."/>
        </authorList>
    </citation>
    <scope>NUCLEOTIDE SEQUENCE</scope>
    <source>
        <strain evidence="1">WJC10195</strain>
    </source>
</reference>
<dbReference type="EMBL" id="JAINUF010000001">
    <property type="protein sequence ID" value="KAJ8381958.1"/>
    <property type="molecule type" value="Genomic_DNA"/>
</dbReference>
<accession>A0A9Q1JDQ7</accession>
<evidence type="ECO:0000313" key="2">
    <source>
        <dbReference type="Proteomes" id="UP001152622"/>
    </source>
</evidence>
<dbReference type="Proteomes" id="UP001152622">
    <property type="component" value="Chromosome 1"/>
</dbReference>
<proteinExistence type="predicted"/>
<protein>
    <submittedName>
        <fullName evidence="1">Uncharacterized protein</fullName>
    </submittedName>
</protein>
<dbReference type="AlphaFoldDB" id="A0A9Q1JDQ7"/>
<comment type="caution">
    <text evidence="1">The sequence shown here is derived from an EMBL/GenBank/DDBJ whole genome shotgun (WGS) entry which is preliminary data.</text>
</comment>
<name>A0A9Q1JDQ7_SYNKA</name>
<evidence type="ECO:0000313" key="1">
    <source>
        <dbReference type="EMBL" id="KAJ8381958.1"/>
    </source>
</evidence>
<sequence length="160" mass="17822">MGKVRNCLCHAAGLCDTSLTGLDWTGQGSDCTRVLATSVSAGRFTKERCRMKRDAGVWRWGAGREDKLVSGMHMEAPMQNVPQRYRSVLGPLSLFTQCKQNEGRVEEQCLITPDLEGQRMAPTSLPELCHLVQCRIQVQSVLCSASHEDQQALVRKTQRC</sequence>
<organism evidence="1 2">
    <name type="scientific">Synaphobranchus kaupii</name>
    <name type="common">Kaup's arrowtooth eel</name>
    <dbReference type="NCBI Taxonomy" id="118154"/>
    <lineage>
        <taxon>Eukaryota</taxon>
        <taxon>Metazoa</taxon>
        <taxon>Chordata</taxon>
        <taxon>Craniata</taxon>
        <taxon>Vertebrata</taxon>
        <taxon>Euteleostomi</taxon>
        <taxon>Actinopterygii</taxon>
        <taxon>Neopterygii</taxon>
        <taxon>Teleostei</taxon>
        <taxon>Anguilliformes</taxon>
        <taxon>Synaphobranchidae</taxon>
        <taxon>Synaphobranchus</taxon>
    </lineage>
</organism>
<gene>
    <name evidence="1" type="ORF">SKAU_G00027360</name>
</gene>